<name>A0A5J4KSA4_9CHLR</name>
<dbReference type="Proteomes" id="UP000326912">
    <property type="component" value="Unassembled WGS sequence"/>
</dbReference>
<organism evidence="1 2">
    <name type="scientific">Dictyobacter vulcani</name>
    <dbReference type="NCBI Taxonomy" id="2607529"/>
    <lineage>
        <taxon>Bacteria</taxon>
        <taxon>Bacillati</taxon>
        <taxon>Chloroflexota</taxon>
        <taxon>Ktedonobacteria</taxon>
        <taxon>Ktedonobacterales</taxon>
        <taxon>Dictyobacteraceae</taxon>
        <taxon>Dictyobacter</taxon>
    </lineage>
</organism>
<accession>A0A5J4KSA4</accession>
<proteinExistence type="predicted"/>
<evidence type="ECO:0000313" key="1">
    <source>
        <dbReference type="EMBL" id="GER89992.1"/>
    </source>
</evidence>
<sequence length="207" mass="24088">MKNKSNVDVKKFRSRENWYGSFYELAFYFNDALKEPSKRLQLLQCVWNGKYLEGVVSSLEDLGDTNQEITFVKLDDHSRYYGLIKVEDTLLACMTSFFSSEGLTIFTLNIPLEIISKKYNVKYPVTAKQNPWMKYIDSIFILISLEVYQRERFDIAVIGEEASAVTYKKYINNLKDENNLVVPSSLFSKLNMAKRGTEICEGLMWIE</sequence>
<dbReference type="AlphaFoldDB" id="A0A5J4KSA4"/>
<reference evidence="1 2" key="1">
    <citation type="submission" date="2019-10" db="EMBL/GenBank/DDBJ databases">
        <title>Dictyobacter vulcani sp. nov., within the class Ktedonobacteria, isolated from soil of volcanic Mt. Zao.</title>
        <authorList>
            <person name="Zheng Y."/>
            <person name="Wang C.M."/>
            <person name="Sakai Y."/>
            <person name="Abe K."/>
            <person name="Yokota A."/>
            <person name="Yabe S."/>
        </authorList>
    </citation>
    <scope>NUCLEOTIDE SEQUENCE [LARGE SCALE GENOMIC DNA]</scope>
    <source>
        <strain evidence="1 2">W12</strain>
    </source>
</reference>
<comment type="caution">
    <text evidence="1">The sequence shown here is derived from an EMBL/GenBank/DDBJ whole genome shotgun (WGS) entry which is preliminary data.</text>
</comment>
<keyword evidence="2" id="KW-1185">Reference proteome</keyword>
<gene>
    <name evidence="1" type="ORF">KDW_41540</name>
</gene>
<protein>
    <submittedName>
        <fullName evidence="1">Uncharacterized protein</fullName>
    </submittedName>
</protein>
<dbReference type="RefSeq" id="WP_151757783.1">
    <property type="nucleotide sequence ID" value="NZ_BKZW01000002.1"/>
</dbReference>
<dbReference type="EMBL" id="BKZW01000002">
    <property type="protein sequence ID" value="GER89992.1"/>
    <property type="molecule type" value="Genomic_DNA"/>
</dbReference>
<evidence type="ECO:0000313" key="2">
    <source>
        <dbReference type="Proteomes" id="UP000326912"/>
    </source>
</evidence>